<comment type="caution">
    <text evidence="3">The sequence shown here is derived from an EMBL/GenBank/DDBJ whole genome shotgun (WGS) entry which is preliminary data.</text>
</comment>
<evidence type="ECO:0000259" key="2">
    <source>
        <dbReference type="Pfam" id="PF17996"/>
    </source>
</evidence>
<evidence type="ECO:0000259" key="1">
    <source>
        <dbReference type="Pfam" id="PF13472"/>
    </source>
</evidence>
<dbReference type="Proteomes" id="UP000574769">
    <property type="component" value="Unassembled WGS sequence"/>
</dbReference>
<dbReference type="EMBL" id="JACHNY010000001">
    <property type="protein sequence ID" value="MBB4616198.1"/>
    <property type="molecule type" value="Genomic_DNA"/>
</dbReference>
<gene>
    <name evidence="3" type="ORF">GGQ96_000304</name>
</gene>
<organism evidence="3 4">
    <name type="scientific">Sphingomonas abaci</name>
    <dbReference type="NCBI Taxonomy" id="237611"/>
    <lineage>
        <taxon>Bacteria</taxon>
        <taxon>Pseudomonadati</taxon>
        <taxon>Pseudomonadota</taxon>
        <taxon>Alphaproteobacteria</taxon>
        <taxon>Sphingomonadales</taxon>
        <taxon>Sphingomonadaceae</taxon>
        <taxon>Sphingomonas</taxon>
    </lineage>
</organism>
<dbReference type="Gene3D" id="3.40.50.1110">
    <property type="entry name" value="SGNH hydrolase"/>
    <property type="match status" value="1"/>
</dbReference>
<feature type="domain" description="Carbohydrate esterase 2 N-terminal" evidence="2">
    <location>
        <begin position="44"/>
        <end position="134"/>
    </location>
</feature>
<evidence type="ECO:0000313" key="3">
    <source>
        <dbReference type="EMBL" id="MBB4616198.1"/>
    </source>
</evidence>
<dbReference type="InterPro" id="IPR013830">
    <property type="entry name" value="SGNH_hydro"/>
</dbReference>
<dbReference type="Gene3D" id="2.60.120.260">
    <property type="entry name" value="Galactose-binding domain-like"/>
    <property type="match status" value="1"/>
</dbReference>
<reference evidence="3 4" key="1">
    <citation type="submission" date="2020-08" db="EMBL/GenBank/DDBJ databases">
        <title>Genomic Encyclopedia of Type Strains, Phase IV (KMG-IV): sequencing the most valuable type-strain genomes for metagenomic binning, comparative biology and taxonomic classification.</title>
        <authorList>
            <person name="Goeker M."/>
        </authorList>
    </citation>
    <scope>NUCLEOTIDE SEQUENCE [LARGE SCALE GENOMIC DNA]</scope>
    <source>
        <strain evidence="3 4">DSM 15867</strain>
    </source>
</reference>
<keyword evidence="4" id="KW-1185">Reference proteome</keyword>
<feature type="domain" description="SGNH hydrolase-type esterase" evidence="1">
    <location>
        <begin position="149"/>
        <end position="300"/>
    </location>
</feature>
<accession>A0A7W7AFQ1</accession>
<dbReference type="InterPro" id="IPR037461">
    <property type="entry name" value="CtCE2-like_dom"/>
</dbReference>
<sequence length="363" mass="39161">MNRILGGVALTVMTTGAALPGPVRIAPVAATEPQGKPVPLHIGGRGIVEGDGLRRQWPGSYIEAGFADDGADLRLGPGDVRLHILVDGKPVATLVKPKPGLYRLTGLGKGAHRLRVEVASESQAGPTSLGGVFARHPLPVRSRARRIEFIGDSHTVGYGNTADGQACTPDQVWDTTDTSQGIAGQVSRRYDADYRVNAISGRGVVRNYNGFAADPLPIAYRYTLFDHDHGANDRGWQPQLYVVALGTNDFSTPLHPDEAWADRAALRRDYETRYAAFLRDLHRANPRAHLFVWATDRAEGEVAAEAGKVVERLRGEGIANIGFATLDGLSFNGCNSHPTVADDRRIADAVAGYVDAHPSLWRR</sequence>
<dbReference type="InterPro" id="IPR040794">
    <property type="entry name" value="CE2_N"/>
</dbReference>
<dbReference type="RefSeq" id="WP_184110854.1">
    <property type="nucleotide sequence ID" value="NZ_JACHNY010000001.1"/>
</dbReference>
<name>A0A7W7AFQ1_9SPHN</name>
<dbReference type="Pfam" id="PF17996">
    <property type="entry name" value="CE2_N"/>
    <property type="match status" value="1"/>
</dbReference>
<dbReference type="PANTHER" id="PTHR37834">
    <property type="entry name" value="GDSL-LIKE LIPASE/ACYLHYDROLASE DOMAIN PROTEIN (AFU_ORTHOLOGUE AFUA_2G00620)"/>
    <property type="match status" value="1"/>
</dbReference>
<evidence type="ECO:0000313" key="4">
    <source>
        <dbReference type="Proteomes" id="UP000574769"/>
    </source>
</evidence>
<proteinExistence type="predicted"/>
<dbReference type="AlphaFoldDB" id="A0A7W7AFQ1"/>
<dbReference type="PANTHER" id="PTHR37834:SF2">
    <property type="entry name" value="ESTERASE, SGNH HYDROLASE-TYPE"/>
    <property type="match status" value="1"/>
</dbReference>
<dbReference type="GO" id="GO:0052689">
    <property type="term" value="F:carboxylic ester hydrolase activity"/>
    <property type="evidence" value="ECO:0007669"/>
    <property type="project" value="InterPro"/>
</dbReference>
<dbReference type="CDD" id="cd01831">
    <property type="entry name" value="Endoglucanase_E_like"/>
    <property type="match status" value="1"/>
</dbReference>
<dbReference type="InterPro" id="IPR052762">
    <property type="entry name" value="PCW_deacetylase/CE"/>
</dbReference>
<dbReference type="SUPFAM" id="SSF52266">
    <property type="entry name" value="SGNH hydrolase"/>
    <property type="match status" value="1"/>
</dbReference>
<protein>
    <submittedName>
        <fullName evidence="3">Lysophospholipase L1-like esterase</fullName>
    </submittedName>
</protein>
<dbReference type="Pfam" id="PF13472">
    <property type="entry name" value="Lipase_GDSL_2"/>
    <property type="match status" value="1"/>
</dbReference>
<dbReference type="InterPro" id="IPR036514">
    <property type="entry name" value="SGNH_hydro_sf"/>
</dbReference>